<gene>
    <name evidence="3" type="ORF">TEA_024147</name>
</gene>
<dbReference type="PANTHER" id="PTHR47926">
    <property type="entry name" value="PENTATRICOPEPTIDE REPEAT-CONTAINING PROTEIN"/>
    <property type="match status" value="1"/>
</dbReference>
<reference evidence="3 4" key="1">
    <citation type="journal article" date="2018" name="Proc. Natl. Acad. Sci. U.S.A.">
        <title>Draft genome sequence of Camellia sinensis var. sinensis provides insights into the evolution of the tea genome and tea quality.</title>
        <authorList>
            <person name="Wei C."/>
            <person name="Yang H."/>
            <person name="Wang S."/>
            <person name="Zhao J."/>
            <person name="Liu C."/>
            <person name="Gao L."/>
            <person name="Xia E."/>
            <person name="Lu Y."/>
            <person name="Tai Y."/>
            <person name="She G."/>
            <person name="Sun J."/>
            <person name="Cao H."/>
            <person name="Tong W."/>
            <person name="Gao Q."/>
            <person name="Li Y."/>
            <person name="Deng W."/>
            <person name="Jiang X."/>
            <person name="Wang W."/>
            <person name="Chen Q."/>
            <person name="Zhang S."/>
            <person name="Li H."/>
            <person name="Wu J."/>
            <person name="Wang P."/>
            <person name="Li P."/>
            <person name="Shi C."/>
            <person name="Zheng F."/>
            <person name="Jian J."/>
            <person name="Huang B."/>
            <person name="Shan D."/>
            <person name="Shi M."/>
            <person name="Fang C."/>
            <person name="Yue Y."/>
            <person name="Li F."/>
            <person name="Li D."/>
            <person name="Wei S."/>
            <person name="Han B."/>
            <person name="Jiang C."/>
            <person name="Yin Y."/>
            <person name="Xia T."/>
            <person name="Zhang Z."/>
            <person name="Bennetzen J.L."/>
            <person name="Zhao S."/>
            <person name="Wan X."/>
        </authorList>
    </citation>
    <scope>NUCLEOTIDE SEQUENCE [LARGE SCALE GENOMIC DNA]</scope>
    <source>
        <strain evidence="4">cv. Shuchazao</strain>
        <tissue evidence="3">Leaf</tissue>
    </source>
</reference>
<organism evidence="3 4">
    <name type="scientific">Camellia sinensis var. sinensis</name>
    <name type="common">China tea</name>
    <dbReference type="NCBI Taxonomy" id="542762"/>
    <lineage>
        <taxon>Eukaryota</taxon>
        <taxon>Viridiplantae</taxon>
        <taxon>Streptophyta</taxon>
        <taxon>Embryophyta</taxon>
        <taxon>Tracheophyta</taxon>
        <taxon>Spermatophyta</taxon>
        <taxon>Magnoliopsida</taxon>
        <taxon>eudicotyledons</taxon>
        <taxon>Gunneridae</taxon>
        <taxon>Pentapetalae</taxon>
        <taxon>asterids</taxon>
        <taxon>Ericales</taxon>
        <taxon>Theaceae</taxon>
        <taxon>Camellia</taxon>
    </lineage>
</organism>
<dbReference type="GO" id="GO:0003723">
    <property type="term" value="F:RNA binding"/>
    <property type="evidence" value="ECO:0007669"/>
    <property type="project" value="InterPro"/>
</dbReference>
<sequence length="536" mass="59549">MLIICKQSAHLTDTIKHCKTIKQVHQVHAQVITRGLLSLFPTSSLLLTTLLHSFTSLLPPPPPPSSSLHHPLSLHYATTIFNIIRNPSTFCFNTIIRAHTLLSFPLNALLFFTQMRRLSLPPDAHTFPFALKACAQLRSLSVTCAFHCQSFKFGFSADVFVVNCLIRAYSVMGCIHDAYQVFDESSYRDVVSYNALIDGFVKTGETERARELFEEMPMRDSVSWGTILAGYAKMNQFKEAIELFDQMVGLEICPDNIALVSALSACAQLGELEKGKTIHNFIEQKGIKKDAFLSTGLVDLYAKCGCIETAMEIFESSHEKALFTWNAMLTGLAMHGHCQLLLDYFSRMVKNAVQPDGVTFLAVLVGCSHAGLIDEARLLFEEMEGIYGVPRELKHYGCMVDLLGRAGLIREAMKMIEDMPMGGDLFVWGGLLGGCRIHGDVEIAEEAAERVMEISPKDGGVYSILANIYANAERWDDLGKMRRLRDCMTVKKNAGCSLIQLDGVIHEFVAGDSLHPRTEEIYLALNGIGQHQLEAL</sequence>
<dbReference type="EMBL" id="SDRB02003578">
    <property type="protein sequence ID" value="THG17368.1"/>
    <property type="molecule type" value="Genomic_DNA"/>
</dbReference>
<feature type="repeat" description="PPR" evidence="2">
    <location>
        <begin position="321"/>
        <end position="355"/>
    </location>
</feature>
<dbReference type="Pfam" id="PF20431">
    <property type="entry name" value="E_motif"/>
    <property type="match status" value="1"/>
</dbReference>
<feature type="repeat" description="PPR" evidence="2">
    <location>
        <begin position="189"/>
        <end position="223"/>
    </location>
</feature>
<dbReference type="Gene3D" id="1.25.40.10">
    <property type="entry name" value="Tetratricopeptide repeat domain"/>
    <property type="match status" value="3"/>
</dbReference>
<evidence type="ECO:0000256" key="1">
    <source>
        <dbReference type="ARBA" id="ARBA00022737"/>
    </source>
</evidence>
<protein>
    <recommendedName>
        <fullName evidence="5">Pentatricopeptide repeat-containing protein</fullName>
    </recommendedName>
</protein>
<dbReference type="SUPFAM" id="SSF48452">
    <property type="entry name" value="TPR-like"/>
    <property type="match status" value="2"/>
</dbReference>
<accession>A0A4S4EL81</accession>
<dbReference type="PROSITE" id="PS51375">
    <property type="entry name" value="PPR"/>
    <property type="match status" value="3"/>
</dbReference>
<dbReference type="Pfam" id="PF01535">
    <property type="entry name" value="PPR"/>
    <property type="match status" value="6"/>
</dbReference>
<dbReference type="AlphaFoldDB" id="A0A4S4EL81"/>
<dbReference type="NCBIfam" id="TIGR00756">
    <property type="entry name" value="PPR"/>
    <property type="match status" value="3"/>
</dbReference>
<keyword evidence="4" id="KW-1185">Reference proteome</keyword>
<dbReference type="Proteomes" id="UP000306102">
    <property type="component" value="Unassembled WGS sequence"/>
</dbReference>
<dbReference type="InterPro" id="IPR046848">
    <property type="entry name" value="E_motif"/>
</dbReference>
<feature type="repeat" description="PPR" evidence="2">
    <location>
        <begin position="356"/>
        <end position="390"/>
    </location>
</feature>
<comment type="caution">
    <text evidence="3">The sequence shown here is derived from an EMBL/GenBank/DDBJ whole genome shotgun (WGS) entry which is preliminary data.</text>
</comment>
<dbReference type="FunFam" id="1.25.40.10:FF:000348">
    <property type="entry name" value="Pentatricopeptide repeat-containing protein chloroplastic"/>
    <property type="match status" value="1"/>
</dbReference>
<evidence type="ECO:0000313" key="3">
    <source>
        <dbReference type="EMBL" id="THG17368.1"/>
    </source>
</evidence>
<dbReference type="FunFam" id="1.25.40.10:FF:000184">
    <property type="entry name" value="Pentatricopeptide repeat-containing protein, chloroplastic"/>
    <property type="match status" value="1"/>
</dbReference>
<dbReference type="InterPro" id="IPR011990">
    <property type="entry name" value="TPR-like_helical_dom_sf"/>
</dbReference>
<dbReference type="Pfam" id="PF13041">
    <property type="entry name" value="PPR_2"/>
    <property type="match status" value="1"/>
</dbReference>
<dbReference type="GO" id="GO:0009451">
    <property type="term" value="P:RNA modification"/>
    <property type="evidence" value="ECO:0007669"/>
    <property type="project" value="InterPro"/>
</dbReference>
<keyword evidence="1" id="KW-0677">Repeat</keyword>
<evidence type="ECO:0008006" key="5">
    <source>
        <dbReference type="Google" id="ProtNLM"/>
    </source>
</evidence>
<name>A0A4S4EL81_CAMSN</name>
<dbReference type="PANTHER" id="PTHR47926:SF436">
    <property type="entry name" value="PENTATRICOPEPTIDE REPEAT-CONTAINING PROTEIN ELI1, CHLOROPLASTIC-LIKE ISOFORM X2"/>
    <property type="match status" value="1"/>
</dbReference>
<proteinExistence type="predicted"/>
<evidence type="ECO:0000256" key="2">
    <source>
        <dbReference type="PROSITE-ProRule" id="PRU00708"/>
    </source>
</evidence>
<dbReference type="InterPro" id="IPR002885">
    <property type="entry name" value="PPR_rpt"/>
</dbReference>
<evidence type="ECO:0000313" key="4">
    <source>
        <dbReference type="Proteomes" id="UP000306102"/>
    </source>
</evidence>
<dbReference type="InterPro" id="IPR046960">
    <property type="entry name" value="PPR_At4g14850-like_plant"/>
</dbReference>